<evidence type="ECO:0000313" key="2">
    <source>
        <dbReference type="Proteomes" id="UP000068164"/>
    </source>
</evidence>
<organism evidence="1 2">
    <name type="scientific">Rhizobium altiplani</name>
    <dbReference type="NCBI Taxonomy" id="1864509"/>
    <lineage>
        <taxon>Bacteria</taxon>
        <taxon>Pseudomonadati</taxon>
        <taxon>Pseudomonadota</taxon>
        <taxon>Alphaproteobacteria</taxon>
        <taxon>Hyphomicrobiales</taxon>
        <taxon>Rhizobiaceae</taxon>
        <taxon>Rhizobium/Agrobacterium group</taxon>
        <taxon>Rhizobium</taxon>
    </lineage>
</organism>
<comment type="caution">
    <text evidence="1">The sequence shown here is derived from an EMBL/GenBank/DDBJ whole genome shotgun (WGS) entry which is preliminary data.</text>
</comment>
<dbReference type="Proteomes" id="UP000068164">
    <property type="component" value="Unassembled WGS sequence"/>
</dbReference>
<proteinExistence type="predicted"/>
<dbReference type="RefSeq" id="WP_062369732.1">
    <property type="nucleotide sequence ID" value="NZ_LNCD01000058.1"/>
</dbReference>
<accession>A0A109JTI4</accession>
<keyword evidence="2" id="KW-1185">Reference proteome</keyword>
<protein>
    <submittedName>
        <fullName evidence="1">Uncharacterized protein</fullName>
    </submittedName>
</protein>
<name>A0A109JTI4_9HYPH</name>
<dbReference type="AlphaFoldDB" id="A0A109JTI4"/>
<dbReference type="EMBL" id="LNCD01000058">
    <property type="protein sequence ID" value="KWV54804.1"/>
    <property type="molecule type" value="Genomic_DNA"/>
</dbReference>
<reference evidence="1 2" key="1">
    <citation type="submission" date="2015-11" db="EMBL/GenBank/DDBJ databases">
        <title>Draft Genome Sequence of the Strain BR 10423 (Rhizobium sp.) isolated from nodules of Mimosa pudica.</title>
        <authorList>
            <person name="Barauna A.C."/>
            <person name="Zilli J.E."/>
            <person name="Simoes-Araujo J.L."/>
            <person name="Reis V.M."/>
            <person name="James E.K."/>
            <person name="Reis F.B.Jr."/>
            <person name="Rouws L.F."/>
            <person name="Passos S.R."/>
            <person name="Gois S.R."/>
        </authorList>
    </citation>
    <scope>NUCLEOTIDE SEQUENCE [LARGE SCALE GENOMIC DNA]</scope>
    <source>
        <strain evidence="1 2">BR10423</strain>
    </source>
</reference>
<dbReference type="OrthoDB" id="8367604at2"/>
<sequence length="107" mass="11691">MNDMRAELGLWVGLIETILINRGVLNNQGQLATGMGISLPQDVEEILDGFIENPIELVGLLKISREARDGRPLSPAVLMAAHLMAREVLQALQDGSREGDEDSVKRT</sequence>
<gene>
    <name evidence="1" type="ORF">AS026_38230</name>
</gene>
<evidence type="ECO:0000313" key="1">
    <source>
        <dbReference type="EMBL" id="KWV54804.1"/>
    </source>
</evidence>